<evidence type="ECO:0000256" key="1">
    <source>
        <dbReference type="ARBA" id="ARBA00007017"/>
    </source>
</evidence>
<comment type="similarity">
    <text evidence="1">Belongs to the DCC1 family.</text>
</comment>
<evidence type="ECO:0000313" key="4">
    <source>
        <dbReference type="Proteomes" id="UP000814176"/>
    </source>
</evidence>
<dbReference type="InterPro" id="IPR019128">
    <property type="entry name" value="Dcc1"/>
</dbReference>
<organism evidence="3 4">
    <name type="scientific">Rhodofomes roseus</name>
    <dbReference type="NCBI Taxonomy" id="34475"/>
    <lineage>
        <taxon>Eukaryota</taxon>
        <taxon>Fungi</taxon>
        <taxon>Dikarya</taxon>
        <taxon>Basidiomycota</taxon>
        <taxon>Agaricomycotina</taxon>
        <taxon>Agaricomycetes</taxon>
        <taxon>Polyporales</taxon>
        <taxon>Rhodofomes</taxon>
    </lineage>
</organism>
<proteinExistence type="inferred from homology"/>
<dbReference type="RefSeq" id="XP_047773969.1">
    <property type="nucleotide sequence ID" value="XM_047917781.1"/>
</dbReference>
<comment type="caution">
    <text evidence="3">The sequence shown here is derived from an EMBL/GenBank/DDBJ whole genome shotgun (WGS) entry which is preliminary data.</text>
</comment>
<dbReference type="PANTHER" id="PTHR13395:SF6">
    <property type="entry name" value="SISTER CHROMATID COHESION PROTEIN DCC1"/>
    <property type="match status" value="1"/>
</dbReference>
<gene>
    <name evidence="3" type="ORF">C8Q71DRAFT_318974</name>
</gene>
<sequence>MPEHTLKFSFSTVTDTAAFKLLELPTDLSKAIESSSGACSRWTIKGNPDEDAVLCTADKTYAIRSVVLSNSVLVATAAVSEDSGDSSVVVRDRLQEIMELVLSVPRLHKLDVLLRGKEYDEGQEEDDELYLGEAQDGRSKFTYQEARATLQASDTELDQGLKKRRVLILNGELRPISPPYLNAILELLLTHLVSLSLPHDSASVDKLCSALADGYDIRKDVCEQVMAWFGDIIIGEWSMDKTAVVREIGLGLLRPYRDESIRLDEFLAKWRKSVGDTFESLVSADLLSGNYLAQTDLLKEPPVVVLTYFPSSQLPIDPAARFTDLFLTRPRWKADEIAPFLADIVVDAKERDKFLLKYTRALTDAEGVWYTARAKYNG</sequence>
<name>A0ABQ8K1W2_9APHY</name>
<evidence type="ECO:0000313" key="3">
    <source>
        <dbReference type="EMBL" id="KAH9830708.1"/>
    </source>
</evidence>
<keyword evidence="2" id="KW-0235">DNA replication</keyword>
<accession>A0ABQ8K1W2</accession>
<dbReference type="GeneID" id="71998513"/>
<dbReference type="PANTHER" id="PTHR13395">
    <property type="entry name" value="SISTER CHROMATID COHESION PROTEIN DCC1-RELATED"/>
    <property type="match status" value="1"/>
</dbReference>
<dbReference type="EMBL" id="JADCUA010000029">
    <property type="protein sequence ID" value="KAH9830708.1"/>
    <property type="molecule type" value="Genomic_DNA"/>
</dbReference>
<evidence type="ECO:0000256" key="2">
    <source>
        <dbReference type="ARBA" id="ARBA00022705"/>
    </source>
</evidence>
<protein>
    <submittedName>
        <fullName evidence="3">Sister chromatid cohesion protein Dcc1</fullName>
    </submittedName>
</protein>
<keyword evidence="4" id="KW-1185">Reference proteome</keyword>
<dbReference type="Pfam" id="PF09724">
    <property type="entry name" value="Dcc1"/>
    <property type="match status" value="1"/>
</dbReference>
<dbReference type="Proteomes" id="UP000814176">
    <property type="component" value="Unassembled WGS sequence"/>
</dbReference>
<reference evidence="3 4" key="1">
    <citation type="journal article" date="2021" name="Environ. Microbiol.">
        <title>Gene family expansions and transcriptome signatures uncover fungal adaptations to wood decay.</title>
        <authorList>
            <person name="Hage H."/>
            <person name="Miyauchi S."/>
            <person name="Viragh M."/>
            <person name="Drula E."/>
            <person name="Min B."/>
            <person name="Chaduli D."/>
            <person name="Navarro D."/>
            <person name="Favel A."/>
            <person name="Norest M."/>
            <person name="Lesage-Meessen L."/>
            <person name="Balint B."/>
            <person name="Merenyi Z."/>
            <person name="de Eugenio L."/>
            <person name="Morin E."/>
            <person name="Martinez A.T."/>
            <person name="Baldrian P."/>
            <person name="Stursova M."/>
            <person name="Martinez M.J."/>
            <person name="Novotny C."/>
            <person name="Magnuson J.K."/>
            <person name="Spatafora J.W."/>
            <person name="Maurice S."/>
            <person name="Pangilinan J."/>
            <person name="Andreopoulos W."/>
            <person name="LaButti K."/>
            <person name="Hundley H."/>
            <person name="Na H."/>
            <person name="Kuo A."/>
            <person name="Barry K."/>
            <person name="Lipzen A."/>
            <person name="Henrissat B."/>
            <person name="Riley R."/>
            <person name="Ahrendt S."/>
            <person name="Nagy L.G."/>
            <person name="Grigoriev I.V."/>
            <person name="Martin F."/>
            <person name="Rosso M.N."/>
        </authorList>
    </citation>
    <scope>NUCLEOTIDE SEQUENCE [LARGE SCALE GENOMIC DNA]</scope>
    <source>
        <strain evidence="3 4">CIRM-BRFM 1785</strain>
    </source>
</reference>